<keyword evidence="2" id="KW-0472">Membrane</keyword>
<feature type="compositionally biased region" description="Basic and acidic residues" evidence="1">
    <location>
        <begin position="38"/>
        <end position="50"/>
    </location>
</feature>
<dbReference type="RefSeq" id="WP_246068203.1">
    <property type="nucleotide sequence ID" value="NZ_JBHTGQ010000012.1"/>
</dbReference>
<keyword evidence="2" id="KW-1133">Transmembrane helix</keyword>
<evidence type="ECO:0000313" key="3">
    <source>
        <dbReference type="EMBL" id="MFC7749376.1"/>
    </source>
</evidence>
<keyword evidence="2" id="KW-0812">Transmembrane</keyword>
<dbReference type="Proteomes" id="UP001596528">
    <property type="component" value="Unassembled WGS sequence"/>
</dbReference>
<organism evidence="3 4">
    <name type="scientific">Paenibacillus thermoaerophilus</name>
    <dbReference type="NCBI Taxonomy" id="1215385"/>
    <lineage>
        <taxon>Bacteria</taxon>
        <taxon>Bacillati</taxon>
        <taxon>Bacillota</taxon>
        <taxon>Bacilli</taxon>
        <taxon>Bacillales</taxon>
        <taxon>Paenibacillaceae</taxon>
        <taxon>Paenibacillus</taxon>
    </lineage>
</organism>
<evidence type="ECO:0008006" key="5">
    <source>
        <dbReference type="Google" id="ProtNLM"/>
    </source>
</evidence>
<name>A0ABW2V3L9_9BACL</name>
<proteinExistence type="predicted"/>
<feature type="transmembrane region" description="Helical" evidence="2">
    <location>
        <begin position="66"/>
        <end position="85"/>
    </location>
</feature>
<feature type="region of interest" description="Disordered" evidence="1">
    <location>
        <begin position="1"/>
        <end position="53"/>
    </location>
</feature>
<protein>
    <recommendedName>
        <fullName evidence="5">SGNH/GDSL hydrolase family protein</fullName>
    </recommendedName>
</protein>
<sequence length="368" mass="41957">MTGQFTGMPPASADGLPPRGDRHKRAGAADGKSPAEAGPRKPEGGSDRGNKPSVGGRFFRAVRANAFVLLLLAGFLTLDAALASWDPMTNSERFYKEDFTKTINHHGGSTSGKLFFGNSAVAGAYIEEQAEIPLVEMGLSYGKLTDLKEILKQELYTPRDLLVIGIDEHTMLDELPTDPVYPWFRKWYQPYLYFYRDYFLDSGKEWVRNFWNGLREGRLDVSSYEPRWADKMVYYGHLDEAELRKRWEKYEKEFGRYTVEDGLDDNIAALEWVLQEAGRRDLPVSVIWMPVNPDPRFPPQSYWEPLRRTVNAMLQRYGVPVLDLSSKFPKEDFHDLVHLERTTGAPKFTKEVDAWLRSPASSSKPSST</sequence>
<dbReference type="EMBL" id="JBHTGQ010000012">
    <property type="protein sequence ID" value="MFC7749376.1"/>
    <property type="molecule type" value="Genomic_DNA"/>
</dbReference>
<accession>A0ABW2V3L9</accession>
<reference evidence="4" key="1">
    <citation type="journal article" date="2019" name="Int. J. Syst. Evol. Microbiol.">
        <title>The Global Catalogue of Microorganisms (GCM) 10K type strain sequencing project: providing services to taxonomists for standard genome sequencing and annotation.</title>
        <authorList>
            <consortium name="The Broad Institute Genomics Platform"/>
            <consortium name="The Broad Institute Genome Sequencing Center for Infectious Disease"/>
            <person name="Wu L."/>
            <person name="Ma J."/>
        </authorList>
    </citation>
    <scope>NUCLEOTIDE SEQUENCE [LARGE SCALE GENOMIC DNA]</scope>
    <source>
        <strain evidence="4">JCM 18657</strain>
    </source>
</reference>
<keyword evidence="4" id="KW-1185">Reference proteome</keyword>
<evidence type="ECO:0000256" key="1">
    <source>
        <dbReference type="SAM" id="MobiDB-lite"/>
    </source>
</evidence>
<comment type="caution">
    <text evidence="3">The sequence shown here is derived from an EMBL/GenBank/DDBJ whole genome shotgun (WGS) entry which is preliminary data.</text>
</comment>
<evidence type="ECO:0000313" key="4">
    <source>
        <dbReference type="Proteomes" id="UP001596528"/>
    </source>
</evidence>
<gene>
    <name evidence="3" type="ORF">ACFQWB_05380</name>
</gene>
<evidence type="ECO:0000256" key="2">
    <source>
        <dbReference type="SAM" id="Phobius"/>
    </source>
</evidence>